<feature type="compositionally biased region" description="Basic and acidic residues" evidence="6">
    <location>
        <begin position="1673"/>
        <end position="1685"/>
    </location>
</feature>
<evidence type="ECO:0000256" key="4">
    <source>
        <dbReference type="ARBA" id="ARBA00023242"/>
    </source>
</evidence>
<proteinExistence type="inferred from homology"/>
<feature type="compositionally biased region" description="Basic and acidic residues" evidence="6">
    <location>
        <begin position="1469"/>
        <end position="1524"/>
    </location>
</feature>
<evidence type="ECO:0000256" key="1">
    <source>
        <dbReference type="ARBA" id="ARBA00004123"/>
    </source>
</evidence>
<feature type="domain" description="THO complex subunit 2 N-terminal" evidence="10">
    <location>
        <begin position="37"/>
        <end position="414"/>
    </location>
</feature>
<feature type="compositionally biased region" description="Polar residues" evidence="6">
    <location>
        <begin position="1279"/>
        <end position="1296"/>
    </location>
</feature>
<feature type="compositionally biased region" description="Low complexity" evidence="6">
    <location>
        <begin position="1386"/>
        <end position="1411"/>
    </location>
</feature>
<dbReference type="GO" id="GO:0000445">
    <property type="term" value="C:THO complex part of transcription export complex"/>
    <property type="evidence" value="ECO:0007669"/>
    <property type="project" value="TreeGrafter"/>
</dbReference>
<keyword evidence="5" id="KW-0175">Coiled coil</keyword>
<keyword evidence="7" id="KW-1133">Transmembrane helix</keyword>
<feature type="domain" description="THO complex subunit 2 N-terminal" evidence="10">
    <location>
        <begin position="431"/>
        <end position="592"/>
    </location>
</feature>
<comment type="similarity">
    <text evidence="2">Belongs to the THOC2 family.</text>
</comment>
<evidence type="ECO:0000259" key="9">
    <source>
        <dbReference type="Pfam" id="PF11732"/>
    </source>
</evidence>
<dbReference type="InterPro" id="IPR040007">
    <property type="entry name" value="Tho2"/>
</dbReference>
<dbReference type="Proteomes" id="UP000236630">
    <property type="component" value="Unassembled WGS sequence"/>
</dbReference>
<feature type="compositionally biased region" description="Pro residues" evidence="6">
    <location>
        <begin position="1634"/>
        <end position="1644"/>
    </location>
</feature>
<feature type="domain" description="THO complex subunitTHOC2 C-terminal" evidence="8">
    <location>
        <begin position="922"/>
        <end position="1194"/>
    </location>
</feature>
<evidence type="ECO:0000313" key="12">
    <source>
        <dbReference type="Proteomes" id="UP000236630"/>
    </source>
</evidence>
<evidence type="ECO:0000256" key="5">
    <source>
        <dbReference type="SAM" id="Coils"/>
    </source>
</evidence>
<keyword evidence="7" id="KW-0812">Transmembrane</keyword>
<reference evidence="11 12" key="1">
    <citation type="journal article" date="2017" name="Front. Genet.">
        <title>Draft sequencing of the heterozygous diploid genome of Satsuma (Citrus unshiu Marc.) using a hybrid assembly approach.</title>
        <authorList>
            <person name="Shimizu T."/>
            <person name="Tanizawa Y."/>
            <person name="Mochizuki T."/>
            <person name="Nagasaki H."/>
            <person name="Yoshioka T."/>
            <person name="Toyoda A."/>
            <person name="Fujiyama A."/>
            <person name="Kaminuma E."/>
            <person name="Nakamura Y."/>
        </authorList>
    </citation>
    <scope>NUCLEOTIDE SEQUENCE [LARGE SCALE GENOMIC DNA]</scope>
    <source>
        <strain evidence="12">cv. Miyagawa wase</strain>
    </source>
</reference>
<feature type="compositionally biased region" description="Basic and acidic residues" evidence="6">
    <location>
        <begin position="1246"/>
        <end position="1275"/>
    </location>
</feature>
<evidence type="ECO:0000259" key="10">
    <source>
        <dbReference type="Pfam" id="PF16134"/>
    </source>
</evidence>
<feature type="compositionally biased region" description="Basic and acidic residues" evidence="6">
    <location>
        <begin position="1346"/>
        <end position="1357"/>
    </location>
</feature>
<evidence type="ECO:0000256" key="3">
    <source>
        <dbReference type="ARBA" id="ARBA00019596"/>
    </source>
</evidence>
<accession>A0A2H5PWX5</accession>
<feature type="region of interest" description="Disordered" evidence="6">
    <location>
        <begin position="1321"/>
        <end position="1773"/>
    </location>
</feature>
<feature type="compositionally biased region" description="Basic and acidic residues" evidence="6">
    <location>
        <begin position="1532"/>
        <end position="1630"/>
    </location>
</feature>
<gene>
    <name evidence="11" type="ORF">CUMW_172890</name>
</gene>
<dbReference type="GO" id="GO:0003729">
    <property type="term" value="F:mRNA binding"/>
    <property type="evidence" value="ECO:0007669"/>
    <property type="project" value="TreeGrafter"/>
</dbReference>
<feature type="compositionally biased region" description="Basic and acidic residues" evidence="6">
    <location>
        <begin position="1412"/>
        <end position="1421"/>
    </location>
</feature>
<dbReference type="Pfam" id="PF11262">
    <property type="entry name" value="Tho2"/>
    <property type="match status" value="1"/>
</dbReference>
<evidence type="ECO:0000256" key="7">
    <source>
        <dbReference type="SAM" id="Phobius"/>
    </source>
</evidence>
<name>A0A2H5PWX5_CITUN</name>
<protein>
    <recommendedName>
        <fullName evidence="3">THO complex subunit 2</fullName>
    </recommendedName>
</protein>
<feature type="compositionally biased region" description="Basic and acidic residues" evidence="6">
    <location>
        <begin position="1652"/>
        <end position="1662"/>
    </location>
</feature>
<dbReference type="GO" id="GO:0006406">
    <property type="term" value="P:mRNA export from nucleus"/>
    <property type="evidence" value="ECO:0007669"/>
    <property type="project" value="InterPro"/>
</dbReference>
<dbReference type="InterPro" id="IPR021418">
    <property type="entry name" value="THO_THOC2_C"/>
</dbReference>
<comment type="subcellular location">
    <subcellularLocation>
        <location evidence="1">Nucleus</location>
    </subcellularLocation>
</comment>
<evidence type="ECO:0000256" key="6">
    <source>
        <dbReference type="SAM" id="MobiDB-lite"/>
    </source>
</evidence>
<dbReference type="EMBL" id="BDQV01000140">
    <property type="protein sequence ID" value="GAY56565.1"/>
    <property type="molecule type" value="Genomic_DNA"/>
</dbReference>
<keyword evidence="4" id="KW-0539">Nucleus</keyword>
<feature type="transmembrane region" description="Helical" evidence="7">
    <location>
        <begin position="1842"/>
        <end position="1863"/>
    </location>
</feature>
<dbReference type="PANTHER" id="PTHR21597">
    <property type="entry name" value="THO2 PROTEIN"/>
    <property type="match status" value="1"/>
</dbReference>
<evidence type="ECO:0000256" key="2">
    <source>
        <dbReference type="ARBA" id="ARBA00007857"/>
    </source>
</evidence>
<feature type="region of interest" description="Disordered" evidence="6">
    <location>
        <begin position="1236"/>
        <end position="1298"/>
    </location>
</feature>
<dbReference type="InterPro" id="IPR032302">
    <property type="entry name" value="THOC2_N"/>
</dbReference>
<organism evidence="11 12">
    <name type="scientific">Citrus unshiu</name>
    <name type="common">Satsuma mandarin</name>
    <name type="synonym">Citrus nobilis var. unshiu</name>
    <dbReference type="NCBI Taxonomy" id="55188"/>
    <lineage>
        <taxon>Eukaryota</taxon>
        <taxon>Viridiplantae</taxon>
        <taxon>Streptophyta</taxon>
        <taxon>Embryophyta</taxon>
        <taxon>Tracheophyta</taxon>
        <taxon>Spermatophyta</taxon>
        <taxon>Magnoliopsida</taxon>
        <taxon>eudicotyledons</taxon>
        <taxon>Gunneridae</taxon>
        <taxon>Pentapetalae</taxon>
        <taxon>rosids</taxon>
        <taxon>malvids</taxon>
        <taxon>Sapindales</taxon>
        <taxon>Rutaceae</taxon>
        <taxon>Aurantioideae</taxon>
        <taxon>Citrus</taxon>
    </lineage>
</organism>
<keyword evidence="12" id="KW-1185">Reference proteome</keyword>
<dbReference type="InterPro" id="IPR021726">
    <property type="entry name" value="THO_THOC2_N"/>
</dbReference>
<feature type="coiled-coil region" evidence="5">
    <location>
        <begin position="945"/>
        <end position="1014"/>
    </location>
</feature>
<dbReference type="Pfam" id="PF11732">
    <property type="entry name" value="Thoc2"/>
    <property type="match status" value="1"/>
</dbReference>
<sequence>MSLPQIQCKYITEECLREWKNGNPSFRVPDPVPMLRFLYELCSTTVRGELPFQKCKAAVDSVEFVEKPSHRVVASTFADIVTQMAQDLTMPGEQRVRLIKLAKWLVESALVPLRLFQERCEEEFLWEAEMIKIKAQDLKGKEVRVNTRLLYQQTKFNLLREESEGYAKLVTLLCHTYENATESASAATIGIIKSLIGHFDLDPNRVFDIVLECYELQPNNKVFLELIPIFPKSHASHILGFKFQYYQRMEVNSPVPFSLYRLTALLVKEEFIDLDSIYTHLLPKDDEAFEHYNAFSAKRLDEANKIGKINLAATGKDLMEDEKQGDVTIDLFAALDLENEAVAERSPELENSQTLGLLTGFLSVDDWYHAHILFERLAPLNPVAHIQICDGLLRLIENSISSAYDIVRQTHLQSFGSFSGAGIDAMDTADLTVHRSFIDLPKELFEMLATLGPYLYRDTVLLQKVCRVLRGYYFSALELVNCGDGAPNPEPLMDRNRVPRQHLKEARLRVEEALGACLLPSLQLIPANPAVGQEIWEVMNLLPYEVRYRLYGEWEKDDERNPMVLAARQTSKLDTRRILKRLAKENLKQLGRMVAKLAHANPMTVLRTIVHQIEAYRDMITPVVDAFKYLTQLEYDVLEYVVIERLAQGGRDKLKDDGLNLSDWLQSLASFWGHLCKKYPSMELRGLFQYLVNQLKRGKGIELVLLQELIQQMANVQYTENLTEDQLDAMAGSETLRYQATSFGVARNNKALIKSTNRLKDSLLPRDEPKLAIPLLLLIAQHRSVVVINADAPYIKMVCEEFDRCHGTLLQYVEFLCSAVTPATAYAQLIPSLNDLVHQYHLDPEVAFLIFRPVMRLFKCQGSSAVFWPLDDGEAANNTTINSESEPSEDIGNVILDLGSQKPVMWSDLLDTVKTMLPSKAWNSLSPDLYTTFWGLTLYDLYVPRDRYESEIAKQHAALKALEELSDNSSSAITKRKKDKERIQESLDRLTNELHKHEENVASVRRRLSREKDRWLSSCPDTLKINMEFLQRCIFPRCTFSMPDAVYCAMFVHTLHSLGTPFFNTVNHIDVLICKTLQPMICCCTEYEAGRLGKFLFETLKIAYHWKSDESIYERECGNMPGFAVYYRYPNSQRVTYGQFIKVHWKWSQRITRLLIQCLESAEYMEIRNALILLTKISGVFPVTRKSGINLEKRSFWVTDEEFGMGYLELKPAPSLASKSLSGNVVAVQGSAINVSQSEPGTGNSVKDHISRAKPGDGRLERTESISHVKSDNVKLKGSSLTNGSDIHSSMPSTAVQAEMSRVVENQKQVDEDENMAKVAMKNSAESESKASVKRSVPSASLTKAPKQDLVKDDNKSAKAVGRTSGSSANDRDFSSHAAEGKQGGATTVSSAAAVTTNLVSAKGSSSSSRASDMHGNESKTDGGVAKSSEVRLSTGKSDGNEVSDAPKSSSSRTMHSPRHDSSVAASKSGDRLQKRTSPSEDPDRPSKRYKGDTELRDSDGEVRVPDRERSADPRFADLDKIGTDEQSMYRTTDRSKDKGNERYERDHRERLDRLDKSRVDDIIPEKQRDRSMERYGRERSVERGQERGADRAFDRLADKAKDDRNKDDRSKLRYNDSSSEKSHVDERFHGQSLPPPPPLPPHIVPQSVNAGRRDEDADKRFGSTRHSQRLSPRHDEKERRRSEENSLVSQDDAKRRREDDFRERKREDREGLSLKMDERERERDRDRDREKANLLKEEMDANAAASKRRKLKREHLPSGEAGEYSPVAPPYPPLAIGISQSYDGRDRGDRKGAAMQRTGYMEEQSMRIHGKEVATKMARRDSELLLAMYTEMSMHELGLPFFSPISWLLFAANLLPGFLICFQIAKPKMKMKLITTPCMNIVNSARSQSEYLIVYRDVE</sequence>
<evidence type="ECO:0000259" key="8">
    <source>
        <dbReference type="Pfam" id="PF11262"/>
    </source>
</evidence>
<feature type="domain" description="THO complex subunitTHOC2 N-terminal" evidence="9">
    <location>
        <begin position="594"/>
        <end position="669"/>
    </location>
</feature>
<keyword evidence="7" id="KW-0472">Membrane</keyword>
<dbReference type="Pfam" id="PF16134">
    <property type="entry name" value="THOC2_N"/>
    <property type="match status" value="2"/>
</dbReference>
<dbReference type="GO" id="GO:0006397">
    <property type="term" value="P:mRNA processing"/>
    <property type="evidence" value="ECO:0007669"/>
    <property type="project" value="InterPro"/>
</dbReference>
<dbReference type="PANTHER" id="PTHR21597:SF0">
    <property type="entry name" value="THO COMPLEX SUBUNIT 2"/>
    <property type="match status" value="1"/>
</dbReference>
<comment type="caution">
    <text evidence="11">The sequence shown here is derived from an EMBL/GenBank/DDBJ whole genome shotgun (WGS) entry which is preliminary data.</text>
</comment>
<feature type="compositionally biased region" description="Polar residues" evidence="6">
    <location>
        <begin position="1236"/>
        <end position="1245"/>
    </location>
</feature>
<evidence type="ECO:0000313" key="11">
    <source>
        <dbReference type="EMBL" id="GAY56565.1"/>
    </source>
</evidence>
<feature type="compositionally biased region" description="Basic and acidic residues" evidence="6">
    <location>
        <begin position="1692"/>
        <end position="1740"/>
    </location>
</feature>